<dbReference type="AlphaFoldDB" id="A0A9W7FY40"/>
<protein>
    <recommendedName>
        <fullName evidence="2">UBC core domain-containing protein</fullName>
    </recommendedName>
</protein>
<dbReference type="OrthoDB" id="1158011at2759"/>
<dbReference type="Pfam" id="PF00179">
    <property type="entry name" value="UQ_con"/>
    <property type="match status" value="1"/>
</dbReference>
<feature type="domain" description="UBC core" evidence="2">
    <location>
        <begin position="68"/>
        <end position="229"/>
    </location>
</feature>
<reference evidence="4" key="1">
    <citation type="journal article" date="2023" name="Commun. Biol.">
        <title>Genome analysis of Parmales, the sister group of diatoms, reveals the evolutionary specialization of diatoms from phago-mixotrophs to photoautotrophs.</title>
        <authorList>
            <person name="Ban H."/>
            <person name="Sato S."/>
            <person name="Yoshikawa S."/>
            <person name="Yamada K."/>
            <person name="Nakamura Y."/>
            <person name="Ichinomiya M."/>
            <person name="Sato N."/>
            <person name="Blanc-Mathieu R."/>
            <person name="Endo H."/>
            <person name="Kuwata A."/>
            <person name="Ogata H."/>
        </authorList>
    </citation>
    <scope>NUCLEOTIDE SEQUENCE [LARGE SCALE GENOMIC DNA]</scope>
</reference>
<dbReference type="CDD" id="cd23794">
    <property type="entry name" value="UBCc_UBE2F_UBE2M"/>
    <property type="match status" value="1"/>
</dbReference>
<evidence type="ECO:0000256" key="1">
    <source>
        <dbReference type="SAM" id="MobiDB-lite"/>
    </source>
</evidence>
<sequence length="284" mass="31356">MQQNARPTGLTSSIALSRLRKDLQDLPRDQSTLDYKISVAFPLQTLTNELQLNPVSSISFISPQTFHAGFADVSDEDNELMSDSPSVLPPNPLSASHEPILSLHISVTPLHGPYHRPHPAKSFNFFISIPSNYPFKPPRVVSLTRIYHPNVCVDGTVLLPVLGSSWRPVMSLSSLVMAIGLMFLSVSDPPPPASHTDSCIGNRRAYDIYKTNRAQFSANVETSVSGGTVDGVYYEAASFASRKRSLSVEEEIDMSQHNLDCMHINEDDDGQDGPKRRRLTDTHI</sequence>
<dbReference type="EMBL" id="BRYA01000636">
    <property type="protein sequence ID" value="GMI26864.1"/>
    <property type="molecule type" value="Genomic_DNA"/>
</dbReference>
<dbReference type="Gene3D" id="3.10.110.10">
    <property type="entry name" value="Ubiquitin Conjugating Enzyme"/>
    <property type="match status" value="1"/>
</dbReference>
<dbReference type="InterPro" id="IPR000608">
    <property type="entry name" value="UBC"/>
</dbReference>
<evidence type="ECO:0000313" key="4">
    <source>
        <dbReference type="Proteomes" id="UP001165065"/>
    </source>
</evidence>
<dbReference type="PANTHER" id="PTHR24068">
    <property type="entry name" value="UBIQUITIN-CONJUGATING ENZYME E2"/>
    <property type="match status" value="1"/>
</dbReference>
<dbReference type="PROSITE" id="PS50127">
    <property type="entry name" value="UBC_2"/>
    <property type="match status" value="1"/>
</dbReference>
<dbReference type="InterPro" id="IPR016135">
    <property type="entry name" value="UBQ-conjugating_enzyme/RWD"/>
</dbReference>
<gene>
    <name evidence="3" type="ORF">TrCOL_g2988</name>
</gene>
<proteinExistence type="predicted"/>
<dbReference type="SUPFAM" id="SSF54495">
    <property type="entry name" value="UBC-like"/>
    <property type="match status" value="1"/>
</dbReference>
<comment type="caution">
    <text evidence="3">The sequence shown here is derived from an EMBL/GenBank/DDBJ whole genome shotgun (WGS) entry which is preliminary data.</text>
</comment>
<organism evidence="3 4">
    <name type="scientific">Triparma columacea</name>
    <dbReference type="NCBI Taxonomy" id="722753"/>
    <lineage>
        <taxon>Eukaryota</taxon>
        <taxon>Sar</taxon>
        <taxon>Stramenopiles</taxon>
        <taxon>Ochrophyta</taxon>
        <taxon>Bolidophyceae</taxon>
        <taxon>Parmales</taxon>
        <taxon>Triparmaceae</taxon>
        <taxon>Triparma</taxon>
    </lineage>
</organism>
<evidence type="ECO:0000313" key="3">
    <source>
        <dbReference type="EMBL" id="GMI26864.1"/>
    </source>
</evidence>
<accession>A0A9W7FY40</accession>
<evidence type="ECO:0000259" key="2">
    <source>
        <dbReference type="PROSITE" id="PS50127"/>
    </source>
</evidence>
<feature type="region of interest" description="Disordered" evidence="1">
    <location>
        <begin position="263"/>
        <end position="284"/>
    </location>
</feature>
<dbReference type="SMART" id="SM00212">
    <property type="entry name" value="UBCc"/>
    <property type="match status" value="1"/>
</dbReference>
<keyword evidence="4" id="KW-1185">Reference proteome</keyword>
<dbReference type="Proteomes" id="UP001165065">
    <property type="component" value="Unassembled WGS sequence"/>
</dbReference>
<name>A0A9W7FY40_9STRA</name>